<dbReference type="EMBL" id="BSYO01000009">
    <property type="protein sequence ID" value="GMH09190.1"/>
    <property type="molecule type" value="Genomic_DNA"/>
</dbReference>
<dbReference type="InterPro" id="IPR039633">
    <property type="entry name" value="PAP"/>
</dbReference>
<evidence type="ECO:0000256" key="4">
    <source>
        <dbReference type="SAM" id="MobiDB-lite"/>
    </source>
</evidence>
<comment type="caution">
    <text evidence="6">The sequence shown here is derived from an EMBL/GenBank/DDBJ whole genome shotgun (WGS) entry which is preliminary data.</text>
</comment>
<dbReference type="Pfam" id="PF04755">
    <property type="entry name" value="PAP_fibrillin"/>
    <property type="match status" value="1"/>
</dbReference>
<dbReference type="PANTHER" id="PTHR31906">
    <property type="entry name" value="PLASTID-LIPID-ASSOCIATED PROTEIN 4, CHLOROPLASTIC-RELATED"/>
    <property type="match status" value="1"/>
</dbReference>
<feature type="compositionally biased region" description="Pro residues" evidence="4">
    <location>
        <begin position="59"/>
        <end position="68"/>
    </location>
</feature>
<evidence type="ECO:0000259" key="5">
    <source>
        <dbReference type="Pfam" id="PF04755"/>
    </source>
</evidence>
<evidence type="ECO:0000313" key="6">
    <source>
        <dbReference type="EMBL" id="GMH09190.1"/>
    </source>
</evidence>
<feature type="compositionally biased region" description="Polar residues" evidence="4">
    <location>
        <begin position="78"/>
        <end position="87"/>
    </location>
</feature>
<reference evidence="6" key="1">
    <citation type="submission" date="2023-05" db="EMBL/GenBank/DDBJ databases">
        <title>Nepenthes gracilis genome sequencing.</title>
        <authorList>
            <person name="Fukushima K."/>
        </authorList>
    </citation>
    <scope>NUCLEOTIDE SEQUENCE</scope>
    <source>
        <strain evidence="6">SING2019-196</strain>
    </source>
</reference>
<accession>A0AAD3SED0</accession>
<dbReference type="Proteomes" id="UP001279734">
    <property type="component" value="Unassembled WGS sequence"/>
</dbReference>
<dbReference type="InterPro" id="IPR006843">
    <property type="entry name" value="PAP/fibrillin_dom"/>
</dbReference>
<keyword evidence="3" id="KW-0809">Transit peptide</keyword>
<evidence type="ECO:0000256" key="1">
    <source>
        <dbReference type="ARBA" id="ARBA00004474"/>
    </source>
</evidence>
<gene>
    <name evidence="6" type="ORF">Nepgr_011030</name>
</gene>
<evidence type="ECO:0000256" key="3">
    <source>
        <dbReference type="ARBA" id="ARBA00022946"/>
    </source>
</evidence>
<keyword evidence="7" id="KW-1185">Reference proteome</keyword>
<keyword evidence="2" id="KW-0934">Plastid</keyword>
<feature type="region of interest" description="Disordered" evidence="4">
    <location>
        <begin position="23"/>
        <end position="139"/>
    </location>
</feature>
<dbReference type="AlphaFoldDB" id="A0AAD3SED0"/>
<proteinExistence type="predicted"/>
<feature type="compositionally biased region" description="Acidic residues" evidence="4">
    <location>
        <begin position="116"/>
        <end position="130"/>
    </location>
</feature>
<feature type="compositionally biased region" description="Low complexity" evidence="4">
    <location>
        <begin position="31"/>
        <end position="58"/>
    </location>
</feature>
<name>A0AAD3SED0_NEPGR</name>
<feature type="domain" description="Plastid lipid-associated protein/fibrillin conserved" evidence="5">
    <location>
        <begin position="147"/>
        <end position="362"/>
    </location>
</feature>
<sequence>MSLLFTTPPSLFFKTSKPHTLLNSVSPRFPPQLLSLSFPPTSSRNSTASIRASSSSSGPPDPPSPPPSTSSTKKSPANIPSQPSGSPASIPDEWGEKTEPEPVSSFTKFTDPDPPKDEDDEWGTEGEDMGPENGSADVEIDDGKKWELKRCLVDSVYGSDFGFRASSEVRAEVLELINQLESVNPYPNPTEAPGLLDGNWVLLYTAFSELLPLLAVGVTPLLKVERISQSIDTSNSTIENSTTLSSPLATFSFSASATFEVRSPSRIQVQFREGSFKPPEIKSQIDLPENVDIFGQKINLSPIQQFLNPVQEAAVSISRALSGLQPLRVPIPGERSRSWLITTYLDDNFRISRGDGGLFVLAREGSPLLDQ</sequence>
<evidence type="ECO:0000256" key="2">
    <source>
        <dbReference type="ARBA" id="ARBA00022640"/>
    </source>
</evidence>
<organism evidence="6 7">
    <name type="scientific">Nepenthes gracilis</name>
    <name type="common">Slender pitcher plant</name>
    <dbReference type="NCBI Taxonomy" id="150966"/>
    <lineage>
        <taxon>Eukaryota</taxon>
        <taxon>Viridiplantae</taxon>
        <taxon>Streptophyta</taxon>
        <taxon>Embryophyta</taxon>
        <taxon>Tracheophyta</taxon>
        <taxon>Spermatophyta</taxon>
        <taxon>Magnoliopsida</taxon>
        <taxon>eudicotyledons</taxon>
        <taxon>Gunneridae</taxon>
        <taxon>Pentapetalae</taxon>
        <taxon>Caryophyllales</taxon>
        <taxon>Nepenthaceae</taxon>
        <taxon>Nepenthes</taxon>
    </lineage>
</organism>
<protein>
    <recommendedName>
        <fullName evidence="5">Plastid lipid-associated protein/fibrillin conserved domain-containing protein</fullName>
    </recommendedName>
</protein>
<evidence type="ECO:0000313" key="7">
    <source>
        <dbReference type="Proteomes" id="UP001279734"/>
    </source>
</evidence>
<dbReference type="GO" id="GO:0009536">
    <property type="term" value="C:plastid"/>
    <property type="evidence" value="ECO:0007669"/>
    <property type="project" value="UniProtKB-SubCell"/>
</dbReference>
<comment type="subcellular location">
    <subcellularLocation>
        <location evidence="1">Plastid</location>
    </subcellularLocation>
</comment>